<feature type="region of interest" description="Disordered" evidence="3">
    <location>
        <begin position="101"/>
        <end position="134"/>
    </location>
</feature>
<dbReference type="OrthoDB" id="5575144at2759"/>
<feature type="compositionally biased region" description="Polar residues" evidence="3">
    <location>
        <begin position="306"/>
        <end position="316"/>
    </location>
</feature>
<evidence type="ECO:0000313" key="5">
    <source>
        <dbReference type="EMBL" id="GBB95522.1"/>
    </source>
</evidence>
<dbReference type="InterPro" id="IPR001138">
    <property type="entry name" value="Zn2Cys6_DnaBD"/>
</dbReference>
<dbReference type="Proteomes" id="UP000615446">
    <property type="component" value="Unassembled WGS sequence"/>
</dbReference>
<dbReference type="PANTHER" id="PTHR47659">
    <property type="entry name" value="ZN(II)2CYS6 TRANSCRIPTION FACTOR (EUROFUNG)-RELATED"/>
    <property type="match status" value="1"/>
</dbReference>
<protein>
    <submittedName>
        <fullName evidence="6">Zn(2)-C6 fungal-specific transcription factor</fullName>
    </submittedName>
</protein>
<keyword evidence="1" id="KW-0479">Metal-binding</keyword>
<evidence type="ECO:0000313" key="6">
    <source>
        <dbReference type="EMBL" id="GES75441.1"/>
    </source>
</evidence>
<comment type="caution">
    <text evidence="5">The sequence shown here is derived from an EMBL/GenBank/DDBJ whole genome shotgun (WGS) entry which is preliminary data.</text>
</comment>
<feature type="compositionally biased region" description="Basic residues" evidence="3">
    <location>
        <begin position="102"/>
        <end position="119"/>
    </location>
</feature>
<dbReference type="GO" id="GO:0000981">
    <property type="term" value="F:DNA-binding transcription factor activity, RNA polymerase II-specific"/>
    <property type="evidence" value="ECO:0007669"/>
    <property type="project" value="InterPro"/>
</dbReference>
<dbReference type="STRING" id="94130.A0A2Z6R3X6"/>
<dbReference type="Proteomes" id="UP000247702">
    <property type="component" value="Unassembled WGS sequence"/>
</dbReference>
<dbReference type="EMBL" id="BEXD01001728">
    <property type="protein sequence ID" value="GBB95522.1"/>
    <property type="molecule type" value="Genomic_DNA"/>
</dbReference>
<evidence type="ECO:0000256" key="1">
    <source>
        <dbReference type="ARBA" id="ARBA00022723"/>
    </source>
</evidence>
<name>A0A2Z6R3X6_9GLOM</name>
<evidence type="ECO:0000313" key="7">
    <source>
        <dbReference type="Proteomes" id="UP000247702"/>
    </source>
</evidence>
<feature type="compositionally biased region" description="Polar residues" evidence="3">
    <location>
        <begin position="353"/>
        <end position="362"/>
    </location>
</feature>
<gene>
    <name evidence="6" type="ORF">RCL2_000287800</name>
    <name evidence="5" type="ORF">RclHR1_25530001</name>
</gene>
<proteinExistence type="predicted"/>
<organism evidence="5 7">
    <name type="scientific">Rhizophagus clarus</name>
    <dbReference type="NCBI Taxonomy" id="94130"/>
    <lineage>
        <taxon>Eukaryota</taxon>
        <taxon>Fungi</taxon>
        <taxon>Fungi incertae sedis</taxon>
        <taxon>Mucoromycota</taxon>
        <taxon>Glomeromycotina</taxon>
        <taxon>Glomeromycetes</taxon>
        <taxon>Glomerales</taxon>
        <taxon>Glomeraceae</taxon>
        <taxon>Rhizophagus</taxon>
    </lineage>
</organism>
<feature type="region of interest" description="Disordered" evidence="3">
    <location>
        <begin position="343"/>
        <end position="372"/>
    </location>
</feature>
<reference evidence="6" key="2">
    <citation type="submission" date="2019-10" db="EMBL/GenBank/DDBJ databases">
        <title>Conservation and host-specific expression of non-tandemly repeated heterogenous ribosome RNA gene in arbuscular mycorrhizal fungi.</title>
        <authorList>
            <person name="Maeda T."/>
            <person name="Kobayashi Y."/>
            <person name="Nakagawa T."/>
            <person name="Ezawa T."/>
            <person name="Yamaguchi K."/>
            <person name="Bino T."/>
            <person name="Nishimoto Y."/>
            <person name="Shigenobu S."/>
            <person name="Kawaguchi M."/>
        </authorList>
    </citation>
    <scope>NUCLEOTIDE SEQUENCE</scope>
    <source>
        <strain evidence="6">HR1</strain>
    </source>
</reference>
<feature type="domain" description="Zn(2)-C6 fungal-type" evidence="4">
    <location>
        <begin position="67"/>
        <end position="96"/>
    </location>
</feature>
<dbReference type="PANTHER" id="PTHR47659:SF1">
    <property type="entry name" value="TRANSCRIPTION ACTIVATOR OF GLUCONEOGENESIS ERT1"/>
    <property type="match status" value="1"/>
</dbReference>
<feature type="region of interest" description="Disordered" evidence="3">
    <location>
        <begin position="287"/>
        <end position="316"/>
    </location>
</feature>
<dbReference type="PROSITE" id="PS50048">
    <property type="entry name" value="ZN2_CY6_FUNGAL_2"/>
    <property type="match status" value="1"/>
</dbReference>
<keyword evidence="2" id="KW-0539">Nucleus</keyword>
<accession>A0A2Z6R3X6</accession>
<dbReference type="GO" id="GO:0008270">
    <property type="term" value="F:zinc ion binding"/>
    <property type="evidence" value="ECO:0007669"/>
    <property type="project" value="InterPro"/>
</dbReference>
<dbReference type="InterPro" id="IPR050335">
    <property type="entry name" value="ERT1_acuK_gluconeogen_tf"/>
</dbReference>
<evidence type="ECO:0000256" key="2">
    <source>
        <dbReference type="ARBA" id="ARBA00023242"/>
    </source>
</evidence>
<reference evidence="5 7" key="1">
    <citation type="submission" date="2017-11" db="EMBL/GenBank/DDBJ databases">
        <title>The genome of Rhizophagus clarus HR1 reveals common genetic basis of auxotrophy among arbuscular mycorrhizal fungi.</title>
        <authorList>
            <person name="Kobayashi Y."/>
        </authorList>
    </citation>
    <scope>NUCLEOTIDE SEQUENCE [LARGE SCALE GENOMIC DNA]</scope>
    <source>
        <strain evidence="5 7">HR1</strain>
    </source>
</reference>
<dbReference type="AlphaFoldDB" id="A0A2Z6R3X6"/>
<evidence type="ECO:0000259" key="4">
    <source>
        <dbReference type="PROSITE" id="PS50048"/>
    </source>
</evidence>
<evidence type="ECO:0000256" key="3">
    <source>
        <dbReference type="SAM" id="MobiDB-lite"/>
    </source>
</evidence>
<sequence length="539" mass="60241">MSVSSDDNNLYALENQQHQQQRIAVQTLAAPIATGLTQRISFPTSFAGTIPHSVPPIKIKRKQVKNACVNCQKACKRCDDGRPCQRCIKYELTETCKSSIRKERKKGVKRGPYKRRNRKKDQDNKSTTSASSTCSDVPNVPFSYGQIGELSVNPVPVNLPSIPSQIFETQVTTFDGVGKFIIIPQSSEGTLYYILMPVQQQKQTSILPTRICASKDLTTDLVQVKVESELQSGGSDGLLLEEGYKLAADRGTNCEVTPNKEKDKSNLSVLSLVCSGLLNQDTVSYEQETVGNSSQDEDNEPLKSSIPKQYTNTSVSRNLEKQQDIAVESNRKNKILDSIKNKDVKENLEESPESMNINVTSGDNRDSDKNTTPRVYNWDYNTSSFQTPSVENPLLLSIPANTYPAQYMPIKHEFNICDMKCTRQQCEEFQLPQHSDSFSQNQIPMRQQYYEITPSTPHSTTNPSNAYMAQSQTSPFYQFTGQQLPQQITPTSLSFAFSPGISNNNIPKSQIRCYASLSASQNGSDESSQGQRIYLNYQI</sequence>
<dbReference type="EMBL" id="BLAL01000016">
    <property type="protein sequence ID" value="GES75441.1"/>
    <property type="molecule type" value="Genomic_DNA"/>
</dbReference>
<dbReference type="CDD" id="cd00067">
    <property type="entry name" value="GAL4"/>
    <property type="match status" value="1"/>
</dbReference>
<dbReference type="SMART" id="SM00066">
    <property type="entry name" value="GAL4"/>
    <property type="match status" value="1"/>
</dbReference>
<keyword evidence="7" id="KW-1185">Reference proteome</keyword>